<sequence length="441" mass="50511">MTVNLPKLPQELLETIVEWADYEDEDQLYPSETLASIRGTCKILERASHRRFLRYFDEKFVDPEDEGDMLILKAISTSPVYAAAVKMIIFIYKGNNINLLKTPPALHEIFTNFVSINHKLSIAFDPFGNIEMSEKIFTRHITEFMDRILVVAAVSKLDISSILVQARPRDWDIGYESLHDPRTSVNDTHPEFPWIAYDEIFVNLHNMLKRNEVEGLSSAIAPELIASYPTIGEFSFNYLENSLKMTGMDTYHWNELINWINLLSPEKIEIFECGFDPHDLRQILERTQQENRPLRSLSISTSELYQGRTFDNATPSHIHCLLHSLNTFARELEYCHLESIYGARTTLESPAFDDTSQSRIEFTGKNKICSLLTQLGAVFPGEDEWEDEIEDEDDDDEDDDEDDDDEGDEGAHAQGQSGQYDLGPLFEALMAGGRNITFMDL</sequence>
<feature type="region of interest" description="Disordered" evidence="1">
    <location>
        <begin position="380"/>
        <end position="424"/>
    </location>
</feature>
<gene>
    <name evidence="2" type="ORF">D6D10_01254</name>
</gene>
<accession>A0A4S9F9I3</accession>
<evidence type="ECO:0000313" key="3">
    <source>
        <dbReference type="Proteomes" id="UP000308953"/>
    </source>
</evidence>
<evidence type="ECO:0000313" key="2">
    <source>
        <dbReference type="EMBL" id="THX43397.1"/>
    </source>
</evidence>
<dbReference type="AlphaFoldDB" id="A0A4S9F9I3"/>
<proteinExistence type="predicted"/>
<name>A0A4S9F9I3_AURPU</name>
<organism evidence="2 3">
    <name type="scientific">Aureobasidium pullulans</name>
    <name type="common">Black yeast</name>
    <name type="synonym">Pullularia pullulans</name>
    <dbReference type="NCBI Taxonomy" id="5580"/>
    <lineage>
        <taxon>Eukaryota</taxon>
        <taxon>Fungi</taxon>
        <taxon>Dikarya</taxon>
        <taxon>Ascomycota</taxon>
        <taxon>Pezizomycotina</taxon>
        <taxon>Dothideomycetes</taxon>
        <taxon>Dothideomycetidae</taxon>
        <taxon>Dothideales</taxon>
        <taxon>Saccotheciaceae</taxon>
        <taxon>Aureobasidium</taxon>
    </lineage>
</organism>
<feature type="compositionally biased region" description="Acidic residues" evidence="1">
    <location>
        <begin position="381"/>
        <end position="408"/>
    </location>
</feature>
<evidence type="ECO:0000256" key="1">
    <source>
        <dbReference type="SAM" id="MobiDB-lite"/>
    </source>
</evidence>
<comment type="caution">
    <text evidence="2">The sequence shown here is derived from an EMBL/GenBank/DDBJ whole genome shotgun (WGS) entry which is preliminary data.</text>
</comment>
<reference evidence="2 3" key="1">
    <citation type="submission" date="2018-10" db="EMBL/GenBank/DDBJ databases">
        <title>Fifty Aureobasidium pullulans genomes reveal a recombining polyextremotolerant generalist.</title>
        <authorList>
            <person name="Gostincar C."/>
            <person name="Turk M."/>
            <person name="Zajc J."/>
            <person name="Gunde-Cimerman N."/>
        </authorList>
    </citation>
    <scope>NUCLEOTIDE SEQUENCE [LARGE SCALE GENOMIC DNA]</scope>
    <source>
        <strain evidence="2 3">EXF-9785</strain>
    </source>
</reference>
<dbReference type="Proteomes" id="UP000308953">
    <property type="component" value="Unassembled WGS sequence"/>
</dbReference>
<protein>
    <submittedName>
        <fullName evidence="2">Uncharacterized protein</fullName>
    </submittedName>
</protein>
<dbReference type="EMBL" id="QZAV01000012">
    <property type="protein sequence ID" value="THX43397.1"/>
    <property type="molecule type" value="Genomic_DNA"/>
</dbReference>